<dbReference type="RefSeq" id="WP_101331203.1">
    <property type="nucleotide sequence ID" value="NZ_PJNH01000002.1"/>
</dbReference>
<gene>
    <name evidence="3" type="ORF">CEY16_06555</name>
</gene>
<keyword evidence="2" id="KW-0472">Membrane</keyword>
<dbReference type="Proteomes" id="UP000243524">
    <property type="component" value="Unassembled WGS sequence"/>
</dbReference>
<accession>A0A2I0QTB8</accession>
<sequence length="59" mass="6262">MQNRNIQWLPVIASIGVGAATYSMMTGKGGQLQNMMPGMMGMSGQGMQGSQSSQQQPNQ</sequence>
<proteinExistence type="predicted"/>
<keyword evidence="2" id="KW-1133">Transmembrane helix</keyword>
<keyword evidence="4" id="KW-1185">Reference proteome</keyword>
<reference evidence="3 4" key="1">
    <citation type="submission" date="2017-06" db="EMBL/GenBank/DDBJ databases">
        <title>the draft geome sequence of Illustriluteabacillus marina B3227.</title>
        <authorList>
            <person name="He R.-H."/>
            <person name="Du Z.-J."/>
        </authorList>
    </citation>
    <scope>NUCLEOTIDE SEQUENCE [LARGE SCALE GENOMIC DNA]</scope>
    <source>
        <strain evidence="3 4">B3227</strain>
    </source>
</reference>
<comment type="caution">
    <text evidence="3">The sequence shown here is derived from an EMBL/GenBank/DDBJ whole genome shotgun (WGS) entry which is preliminary data.</text>
</comment>
<protein>
    <submittedName>
        <fullName evidence="3">Uncharacterized protein</fullName>
    </submittedName>
</protein>
<dbReference type="EMBL" id="PJNH01000002">
    <property type="protein sequence ID" value="PKR77595.1"/>
    <property type="molecule type" value="Genomic_DNA"/>
</dbReference>
<evidence type="ECO:0000256" key="1">
    <source>
        <dbReference type="SAM" id="MobiDB-lite"/>
    </source>
</evidence>
<feature type="region of interest" description="Disordered" evidence="1">
    <location>
        <begin position="33"/>
        <end position="59"/>
    </location>
</feature>
<evidence type="ECO:0000313" key="3">
    <source>
        <dbReference type="EMBL" id="PKR77595.1"/>
    </source>
</evidence>
<feature type="compositionally biased region" description="Low complexity" evidence="1">
    <location>
        <begin position="48"/>
        <end position="59"/>
    </location>
</feature>
<dbReference type="AlphaFoldDB" id="A0A2I0QTB8"/>
<name>A0A2I0QTB8_9BACI</name>
<organism evidence="3 4">
    <name type="scientific">Halalkalibacillus sediminis</name>
    <dbReference type="NCBI Taxonomy" id="2018042"/>
    <lineage>
        <taxon>Bacteria</taxon>
        <taxon>Bacillati</taxon>
        <taxon>Bacillota</taxon>
        <taxon>Bacilli</taxon>
        <taxon>Bacillales</taxon>
        <taxon>Bacillaceae</taxon>
        <taxon>Halalkalibacillus</taxon>
    </lineage>
</organism>
<evidence type="ECO:0000313" key="4">
    <source>
        <dbReference type="Proteomes" id="UP000243524"/>
    </source>
</evidence>
<keyword evidence="2" id="KW-0812">Transmembrane</keyword>
<evidence type="ECO:0000256" key="2">
    <source>
        <dbReference type="SAM" id="Phobius"/>
    </source>
</evidence>
<feature type="transmembrane region" description="Helical" evidence="2">
    <location>
        <begin position="6"/>
        <end position="25"/>
    </location>
</feature>